<keyword evidence="4" id="KW-1185">Reference proteome</keyword>
<protein>
    <submittedName>
        <fullName evidence="3">ParB/RepB/Spo0J family partition protein</fullName>
    </submittedName>
</protein>
<evidence type="ECO:0000259" key="2">
    <source>
        <dbReference type="SMART" id="SM00470"/>
    </source>
</evidence>
<dbReference type="InterPro" id="IPR004437">
    <property type="entry name" value="ParB/RepB/Spo0J"/>
</dbReference>
<name>A0A371B1N2_9SPHN</name>
<evidence type="ECO:0000256" key="1">
    <source>
        <dbReference type="ARBA" id="ARBA00006295"/>
    </source>
</evidence>
<dbReference type="SUPFAM" id="SSF110849">
    <property type="entry name" value="ParB/Sulfiredoxin"/>
    <property type="match status" value="1"/>
</dbReference>
<evidence type="ECO:0000313" key="4">
    <source>
        <dbReference type="Proteomes" id="UP000263833"/>
    </source>
</evidence>
<dbReference type="Gene3D" id="3.90.1530.30">
    <property type="match status" value="1"/>
</dbReference>
<dbReference type="GO" id="GO:0007059">
    <property type="term" value="P:chromosome segregation"/>
    <property type="evidence" value="ECO:0007669"/>
    <property type="project" value="TreeGrafter"/>
</dbReference>
<dbReference type="OrthoDB" id="9813122at2"/>
<dbReference type="Gene3D" id="1.10.10.2830">
    <property type="match status" value="1"/>
</dbReference>
<dbReference type="Pfam" id="PF02195">
    <property type="entry name" value="ParB_N"/>
    <property type="match status" value="1"/>
</dbReference>
<gene>
    <name evidence="3" type="ORF">DXH95_15930</name>
</gene>
<dbReference type="PANTHER" id="PTHR33375:SF7">
    <property type="entry name" value="CHROMOSOME 2-PARTITIONING PROTEIN PARB-RELATED"/>
    <property type="match status" value="1"/>
</dbReference>
<dbReference type="SMART" id="SM00470">
    <property type="entry name" value="ParB"/>
    <property type="match status" value="1"/>
</dbReference>
<reference evidence="4" key="1">
    <citation type="submission" date="2018-08" db="EMBL/GenBank/DDBJ databases">
        <authorList>
            <person name="Kim S.-J."/>
            <person name="Jung G.-Y."/>
        </authorList>
    </citation>
    <scope>NUCLEOTIDE SEQUENCE [LARGE SCALE GENOMIC DNA]</scope>
    <source>
        <strain evidence="4">GY_G</strain>
    </source>
</reference>
<dbReference type="GO" id="GO:0005694">
    <property type="term" value="C:chromosome"/>
    <property type="evidence" value="ECO:0007669"/>
    <property type="project" value="TreeGrafter"/>
</dbReference>
<dbReference type="RefSeq" id="WP_115550567.1">
    <property type="nucleotide sequence ID" value="NZ_QRGP01000005.1"/>
</dbReference>
<dbReference type="NCBIfam" id="TIGR00180">
    <property type="entry name" value="parB_part"/>
    <property type="match status" value="1"/>
</dbReference>
<proteinExistence type="inferred from homology"/>
<dbReference type="EMBL" id="QRGP01000005">
    <property type="protein sequence ID" value="RDV01424.1"/>
    <property type="molecule type" value="Genomic_DNA"/>
</dbReference>
<comment type="caution">
    <text evidence="3">The sequence shown here is derived from an EMBL/GenBank/DDBJ whole genome shotgun (WGS) entry which is preliminary data.</text>
</comment>
<dbReference type="Proteomes" id="UP000263833">
    <property type="component" value="Unassembled WGS sequence"/>
</dbReference>
<feature type="domain" description="ParB-like N-terminal" evidence="2">
    <location>
        <begin position="4"/>
        <end position="101"/>
    </location>
</feature>
<dbReference type="InterPro" id="IPR036086">
    <property type="entry name" value="ParB/Sulfiredoxin_sf"/>
</dbReference>
<accession>A0A371B1N2</accession>
<dbReference type="PANTHER" id="PTHR33375">
    <property type="entry name" value="CHROMOSOME-PARTITIONING PROTEIN PARB-RELATED"/>
    <property type="match status" value="1"/>
</dbReference>
<dbReference type="SUPFAM" id="SSF109709">
    <property type="entry name" value="KorB DNA-binding domain-like"/>
    <property type="match status" value="1"/>
</dbReference>
<evidence type="ECO:0000313" key="3">
    <source>
        <dbReference type="EMBL" id="RDV01424.1"/>
    </source>
</evidence>
<dbReference type="AlphaFoldDB" id="A0A371B1N2"/>
<comment type="similarity">
    <text evidence="1">Belongs to the ParB family.</text>
</comment>
<organism evidence="3 4">
    <name type="scientific">Sphingorhabdus pulchriflava</name>
    <dbReference type="NCBI Taxonomy" id="2292257"/>
    <lineage>
        <taxon>Bacteria</taxon>
        <taxon>Pseudomonadati</taxon>
        <taxon>Pseudomonadota</taxon>
        <taxon>Alphaproteobacteria</taxon>
        <taxon>Sphingomonadales</taxon>
        <taxon>Sphingomonadaceae</taxon>
        <taxon>Sphingorhabdus</taxon>
    </lineage>
</organism>
<feature type="non-terminal residue" evidence="3">
    <location>
        <position position="450"/>
    </location>
</feature>
<dbReference type="InterPro" id="IPR050336">
    <property type="entry name" value="Chromosome_partition/occlusion"/>
</dbReference>
<dbReference type="GO" id="GO:0003677">
    <property type="term" value="F:DNA binding"/>
    <property type="evidence" value="ECO:0007669"/>
    <property type="project" value="InterPro"/>
</dbReference>
<sequence length="450" mass="49389">MHIDQIPLDRLSVSKANMRAGKKPPDISDILPSIIKRGVISPLFVRPNCNAGHFEIVAGKRRYFASLEAAKQGQDGVTLPCITLGEGDDAEALEISMIENMLRQNPDQVTQWESYTRLVKEGRSVEDIAATFALTELQVKRILALGNLLPRIREAFRAEEIDAATVKHLTLATKAQQKAWLALFEDADGYAPRGQQLKAWLFGGASIATSAALFDLAAFDGQIVKDLFGDEGYFADADQFWAAQGAEIERRKAAYLEDGWSAVEIVPASVYFQTWEHEKTPKRKGGRVYIDVNGKGEVAFHEGYLTRKEARRQGEGGSEAAKQPAAVRPEITAAMTSYIDLHRHAAVRSALAANSGVALRVMVAHAICGSPLWGVRVQDQRSRNEAITESIETSVAEARFDERRRAVLAVLDFDPDEASVALGHEPRNGVSGLFQRLLELPDAVVMEVLG</sequence>
<dbReference type="InterPro" id="IPR003115">
    <property type="entry name" value="ParB_N"/>
</dbReference>